<dbReference type="PANTHER" id="PTHR42684">
    <property type="entry name" value="ADENOSYLMETHIONINE-8-AMINO-7-OXONONANOATE AMINOTRANSFERASE"/>
    <property type="match status" value="1"/>
</dbReference>
<dbReference type="NCBIfam" id="TIGR00508">
    <property type="entry name" value="bioA"/>
    <property type="match status" value="1"/>
</dbReference>
<dbReference type="InterPro" id="IPR015424">
    <property type="entry name" value="PyrdxlP-dep_Trfase"/>
</dbReference>
<dbReference type="HAMAP" id="MF_00834">
    <property type="entry name" value="BioA"/>
    <property type="match status" value="1"/>
</dbReference>
<dbReference type="InterPro" id="IPR015421">
    <property type="entry name" value="PyrdxlP-dep_Trfase_major"/>
</dbReference>
<evidence type="ECO:0000256" key="13">
    <source>
        <dbReference type="HAMAP-Rule" id="MF_00834"/>
    </source>
</evidence>
<dbReference type="PROSITE" id="PS00600">
    <property type="entry name" value="AA_TRANSFER_CLASS_3"/>
    <property type="match status" value="1"/>
</dbReference>
<keyword evidence="15" id="KW-1185">Reference proteome</keyword>
<dbReference type="AlphaFoldDB" id="A0A4R7PE22"/>
<dbReference type="Proteomes" id="UP000295341">
    <property type="component" value="Unassembled WGS sequence"/>
</dbReference>
<evidence type="ECO:0000313" key="15">
    <source>
        <dbReference type="Proteomes" id="UP000295341"/>
    </source>
</evidence>
<dbReference type="RefSeq" id="WP_210772459.1">
    <property type="nucleotide sequence ID" value="NZ_MWIN01000012.1"/>
</dbReference>
<comment type="subunit">
    <text evidence="4 13">Homodimer.</text>
</comment>
<evidence type="ECO:0000256" key="6">
    <source>
        <dbReference type="ARBA" id="ARBA00022576"/>
    </source>
</evidence>
<dbReference type="EC" id="2.6.1.62" evidence="13"/>
<comment type="pathway">
    <text evidence="3 13">Cofactor biosynthesis; biotin biosynthesis; 7,8-diaminononanoate from 8-amino-7-oxononanoate (SAM route): step 1/1.</text>
</comment>
<dbReference type="EMBL" id="SOBT01000008">
    <property type="protein sequence ID" value="TDU31530.1"/>
    <property type="molecule type" value="Genomic_DNA"/>
</dbReference>
<dbReference type="Pfam" id="PF00202">
    <property type="entry name" value="Aminotran_3"/>
    <property type="match status" value="1"/>
</dbReference>
<dbReference type="InterPro" id="IPR005814">
    <property type="entry name" value="Aminotrans_3"/>
</dbReference>
<dbReference type="GO" id="GO:0009102">
    <property type="term" value="P:biotin biosynthetic process"/>
    <property type="evidence" value="ECO:0007669"/>
    <property type="project" value="UniProtKB-UniRule"/>
</dbReference>
<comment type="similarity">
    <text evidence="12 13">Belongs to the class-III pyridoxal-phosphate-dependent aminotransferase family. BioA subfamily.</text>
</comment>
<keyword evidence="6 13" id="KW-0032">Aminotransferase</keyword>
<dbReference type="GO" id="GO:0004015">
    <property type="term" value="F:adenosylmethionine-8-amino-7-oxononanoate transaminase activity"/>
    <property type="evidence" value="ECO:0007669"/>
    <property type="project" value="UniProtKB-UniRule"/>
</dbReference>
<evidence type="ECO:0000256" key="4">
    <source>
        <dbReference type="ARBA" id="ARBA00011738"/>
    </source>
</evidence>
<dbReference type="PANTHER" id="PTHR42684:SF17">
    <property type="entry name" value="ADENOSYLMETHIONINE-8-AMINO-7-OXONONANOATE AMINOTRANSFERASE"/>
    <property type="match status" value="1"/>
</dbReference>
<gene>
    <name evidence="13" type="primary">bioA</name>
    <name evidence="14" type="ORF">DFR24_0900</name>
</gene>
<name>A0A4R7PE22_9GAMM</name>
<comment type="caution">
    <text evidence="14">The sequence shown here is derived from an EMBL/GenBank/DDBJ whole genome shotgun (WGS) entry which is preliminary data.</text>
</comment>
<keyword evidence="7 13" id="KW-0808">Transferase</keyword>
<reference evidence="14 15" key="1">
    <citation type="submission" date="2019-03" db="EMBL/GenBank/DDBJ databases">
        <title>Genomic Encyclopedia of Type Strains, Phase IV (KMG-IV): sequencing the most valuable type-strain genomes for metagenomic binning, comparative biology and taxonomic classification.</title>
        <authorList>
            <person name="Goeker M."/>
        </authorList>
    </citation>
    <scope>NUCLEOTIDE SEQUENCE [LARGE SCALE GENOMIC DNA]</scope>
    <source>
        <strain evidence="14 15">DSM 26377</strain>
    </source>
</reference>
<evidence type="ECO:0000256" key="2">
    <source>
        <dbReference type="ARBA" id="ARBA00004496"/>
    </source>
</evidence>
<feature type="binding site" evidence="13">
    <location>
        <position position="294"/>
    </location>
    <ligand>
        <name>substrate</name>
    </ligand>
</feature>
<keyword evidence="10 13" id="KW-0663">Pyridoxal phosphate</keyword>
<dbReference type="NCBIfam" id="NF004624">
    <property type="entry name" value="PRK05964.1"/>
    <property type="match status" value="1"/>
</dbReference>
<keyword evidence="9 13" id="KW-0093">Biotin biosynthesis</keyword>
<organism evidence="14 15">
    <name type="scientific">Panacagrimonas perspica</name>
    <dbReference type="NCBI Taxonomy" id="381431"/>
    <lineage>
        <taxon>Bacteria</taxon>
        <taxon>Pseudomonadati</taxon>
        <taxon>Pseudomonadota</taxon>
        <taxon>Gammaproteobacteria</taxon>
        <taxon>Nevskiales</taxon>
        <taxon>Nevskiaceae</taxon>
        <taxon>Panacagrimonas</taxon>
    </lineage>
</organism>
<feature type="site" description="Participates in the substrate recognition with KAPA and in a stacking interaction with the adenine ring of SAM" evidence="13">
    <location>
        <position position="24"/>
    </location>
</feature>
<dbReference type="InterPro" id="IPR049704">
    <property type="entry name" value="Aminotrans_3_PPA_site"/>
</dbReference>
<dbReference type="Gene3D" id="3.40.640.10">
    <property type="entry name" value="Type I PLP-dependent aspartate aminotransferase-like (Major domain)"/>
    <property type="match status" value="1"/>
</dbReference>
<comment type="subcellular location">
    <subcellularLocation>
        <location evidence="2 13">Cytoplasm</location>
    </subcellularLocation>
</comment>
<dbReference type="GO" id="GO:0005737">
    <property type="term" value="C:cytoplasm"/>
    <property type="evidence" value="ECO:0007669"/>
    <property type="project" value="UniProtKB-SubCell"/>
</dbReference>
<evidence type="ECO:0000256" key="7">
    <source>
        <dbReference type="ARBA" id="ARBA00022679"/>
    </source>
</evidence>
<evidence type="ECO:0000256" key="9">
    <source>
        <dbReference type="ARBA" id="ARBA00022756"/>
    </source>
</evidence>
<comment type="cofactor">
    <cofactor evidence="1 13">
        <name>pyridoxal 5'-phosphate</name>
        <dbReference type="ChEBI" id="CHEBI:597326"/>
    </cofactor>
</comment>
<feature type="binding site" evidence="13">
    <location>
        <position position="428"/>
    </location>
    <ligand>
        <name>substrate</name>
    </ligand>
</feature>
<evidence type="ECO:0000256" key="10">
    <source>
        <dbReference type="ARBA" id="ARBA00022898"/>
    </source>
</evidence>
<keyword evidence="5 13" id="KW-0963">Cytoplasm</keyword>
<dbReference type="CDD" id="cd00610">
    <property type="entry name" value="OAT_like"/>
    <property type="match status" value="1"/>
</dbReference>
<dbReference type="InterPro" id="IPR015422">
    <property type="entry name" value="PyrdxlP-dep_Trfase_small"/>
</dbReference>
<sequence>MSETPTSQNTAITERSLAHVWHPCTQMSDHAGGADAAIPLIPIRKAEGIWLEDHDGRRYIDAVSSWWTNIFGHRHPHIVSSLKDQLDTLDHVIFAGFTHEPAVQLAERLCKLAPKGLDRCFYVDNGSAAVEAALKMSFHYWRNVGKPQKTRYIALTGGYHGETLGALAVGHTGIYRDTYAPLLLKPIHVASPDCYERAPGTSWEDHTRRMFADMELALEHHAHEVCAVILEPLVQCAGGMRMYHPVYLSLLREACNRHGVHLIADEIAVGFGRTGMMFACEWAGISPDFMCLSKGLTGGTLPLACVLTGDAIYQAFYAEYRAGKAFLHSHSYTGNPLACRAALATLDVFAEQDWIARTRLLGQFLWSSTAPLRSHRYVADVRQQGLILAIELAKSTRNREPFPASDRRGLRAYRHALKSHKDFGVLLRPLGDVIYFMPPYVIEPREVEAMVKIAIEAIDVATHPEK</sequence>
<dbReference type="SUPFAM" id="SSF53383">
    <property type="entry name" value="PLP-dependent transferases"/>
    <property type="match status" value="1"/>
</dbReference>
<evidence type="ECO:0000256" key="8">
    <source>
        <dbReference type="ARBA" id="ARBA00022691"/>
    </source>
</evidence>
<evidence type="ECO:0000256" key="1">
    <source>
        <dbReference type="ARBA" id="ARBA00001933"/>
    </source>
</evidence>
<evidence type="ECO:0000256" key="3">
    <source>
        <dbReference type="ARBA" id="ARBA00005063"/>
    </source>
</evidence>
<feature type="binding site" evidence="13">
    <location>
        <position position="265"/>
    </location>
    <ligand>
        <name>pyridoxal 5'-phosphate</name>
        <dbReference type="ChEBI" id="CHEBI:597326"/>
    </ligand>
</feature>
<evidence type="ECO:0000256" key="5">
    <source>
        <dbReference type="ARBA" id="ARBA00022490"/>
    </source>
</evidence>
<feature type="binding site" evidence="13">
    <location>
        <position position="329"/>
    </location>
    <ligand>
        <name>substrate</name>
    </ligand>
</feature>
<comment type="catalytic activity">
    <reaction evidence="11 13">
        <text>(8S)-8-amino-7-oxononanoate + S-adenosyl-L-methionine = S-adenosyl-4-methylsulfanyl-2-oxobutanoate + (7R,8S)-7,8-diammoniononanoate</text>
        <dbReference type="Rhea" id="RHEA:16861"/>
        <dbReference type="ChEBI" id="CHEBI:16490"/>
        <dbReference type="ChEBI" id="CHEBI:59789"/>
        <dbReference type="ChEBI" id="CHEBI:149468"/>
        <dbReference type="ChEBI" id="CHEBI:149469"/>
        <dbReference type="EC" id="2.6.1.62"/>
    </reaction>
</comment>
<keyword evidence="8 13" id="KW-0949">S-adenosyl-L-methionine</keyword>
<feature type="binding site" evidence="13">
    <location>
        <position position="66"/>
    </location>
    <ligand>
        <name>substrate</name>
    </ligand>
</feature>
<evidence type="ECO:0000313" key="14">
    <source>
        <dbReference type="EMBL" id="TDU31530.1"/>
    </source>
</evidence>
<evidence type="ECO:0000256" key="11">
    <source>
        <dbReference type="ARBA" id="ARBA00048449"/>
    </source>
</evidence>
<feature type="binding site" evidence="13">
    <location>
        <begin position="126"/>
        <end position="127"/>
    </location>
    <ligand>
        <name>pyridoxal 5'-phosphate</name>
        <dbReference type="ChEBI" id="CHEBI:597326"/>
    </ligand>
</feature>
<dbReference type="InterPro" id="IPR005815">
    <property type="entry name" value="BioA"/>
</dbReference>
<evidence type="ECO:0000256" key="12">
    <source>
        <dbReference type="ARBA" id="ARBA00060970"/>
    </source>
</evidence>
<dbReference type="UniPathway" id="UPA00078">
    <property type="reaction ID" value="UER00160"/>
</dbReference>
<feature type="binding site" evidence="13">
    <location>
        <begin position="330"/>
        <end position="331"/>
    </location>
    <ligand>
        <name>pyridoxal 5'-phosphate</name>
        <dbReference type="ChEBI" id="CHEBI:597326"/>
    </ligand>
</feature>
<feature type="modified residue" description="N6-(pyridoxal phosphate)lysine" evidence="13">
    <location>
        <position position="294"/>
    </location>
</feature>
<dbReference type="GO" id="GO:0030170">
    <property type="term" value="F:pyridoxal phosphate binding"/>
    <property type="evidence" value="ECO:0007669"/>
    <property type="project" value="UniProtKB-UniRule"/>
</dbReference>
<protein>
    <recommendedName>
        <fullName evidence="13">Adenosylmethionine-8-amino-7-oxononanoate aminotransferase</fullName>
        <ecNumber evidence="13">2.6.1.62</ecNumber>
    </recommendedName>
    <alternativeName>
        <fullName evidence="13">7,8-diamino-pelargonic acid aminotransferase</fullName>
        <shortName evidence="13">DAPA AT</shortName>
        <shortName evidence="13">DAPA aminotransferase</shortName>
    </alternativeName>
    <alternativeName>
        <fullName evidence="13">7,8-diaminononanoate synthase</fullName>
        <shortName evidence="13">DANS</shortName>
    </alternativeName>
    <alternativeName>
        <fullName evidence="13">Diaminopelargonic acid synthase</fullName>
    </alternativeName>
</protein>
<dbReference type="FunFam" id="3.40.640.10:FF:000078">
    <property type="entry name" value="Adenosylmethionine-8-amino-7-oxononanoate aminotransferase"/>
    <property type="match status" value="1"/>
</dbReference>
<accession>A0A4R7PE22</accession>
<feature type="binding site" evidence="13">
    <location>
        <position position="159"/>
    </location>
    <ligand>
        <name>substrate</name>
    </ligand>
</feature>
<dbReference type="Gene3D" id="3.90.1150.10">
    <property type="entry name" value="Aspartate Aminotransferase, domain 1"/>
    <property type="match status" value="1"/>
</dbReference>
<proteinExistence type="inferred from homology"/>
<comment type="function">
    <text evidence="13">Catalyzes the transfer of the alpha-amino group from S-adenosyl-L-methionine (SAM) to 7-keto-8-aminopelargonic acid (KAPA) to form 7,8-diaminopelargonic acid (DAPA). It is the only aminotransferase known to utilize SAM as an amino donor.</text>
</comment>